<dbReference type="Proteomes" id="UP000004221">
    <property type="component" value="Unassembled WGS sequence"/>
</dbReference>
<evidence type="ECO:0000313" key="1">
    <source>
        <dbReference type="EMBL" id="CCF84356.1"/>
    </source>
</evidence>
<name>I4EI44_9BACT</name>
<dbReference type="AlphaFoldDB" id="I4EI44"/>
<gene>
    <name evidence="1" type="ORF">NITHO_3330010</name>
</gene>
<dbReference type="RefSeq" id="WP_008478463.1">
    <property type="nucleotide sequence ID" value="NZ_CAGS01000261.1"/>
</dbReference>
<organism evidence="1 2">
    <name type="scientific">Nitrolancea hollandica Lb</name>
    <dbReference type="NCBI Taxonomy" id="1129897"/>
    <lineage>
        <taxon>Bacteria</taxon>
        <taxon>Pseudomonadati</taxon>
        <taxon>Thermomicrobiota</taxon>
        <taxon>Thermomicrobia</taxon>
        <taxon>Sphaerobacterales</taxon>
        <taxon>Sphaerobacterineae</taxon>
        <taxon>Sphaerobacteraceae</taxon>
        <taxon>Nitrolancea</taxon>
    </lineage>
</organism>
<comment type="caution">
    <text evidence="1">The sequence shown here is derived from an EMBL/GenBank/DDBJ whole genome shotgun (WGS) entry which is preliminary data.</text>
</comment>
<dbReference type="OrthoDB" id="5243336at2"/>
<reference evidence="1 2" key="1">
    <citation type="journal article" date="2012" name="ISME J.">
        <title>Nitrification expanded: discovery, physiology and genomics of a nitrite-oxidizing bacterium from the phylum Chloroflexi.</title>
        <authorList>
            <person name="Sorokin D.Y."/>
            <person name="Lucker S."/>
            <person name="Vejmelkova D."/>
            <person name="Kostrikina N.A."/>
            <person name="Kleerebezem R."/>
            <person name="Rijpstra W.I."/>
            <person name="Damste J.S."/>
            <person name="Le Paslier D."/>
            <person name="Muyzer G."/>
            <person name="Wagner M."/>
            <person name="van Loosdrecht M.C."/>
            <person name="Daims H."/>
        </authorList>
    </citation>
    <scope>NUCLEOTIDE SEQUENCE [LARGE SCALE GENOMIC DNA]</scope>
    <source>
        <strain evidence="2">none</strain>
    </source>
</reference>
<sequence length="106" mass="11763">MTDDLAPNHEANLQRMAEAFRSTLSGTAEERQKVMADAFQPDPELERLLALRDGDPDAWARLTEGTHTPDPTLRIAVSYYTRSRQAWLAEHPGETISIGESPEDAG</sequence>
<accession>I4EI44</accession>
<proteinExistence type="predicted"/>
<dbReference type="EMBL" id="CAGS01000261">
    <property type="protein sequence ID" value="CCF84356.1"/>
    <property type="molecule type" value="Genomic_DNA"/>
</dbReference>
<protein>
    <submittedName>
        <fullName evidence="1">Uncharacterized protein</fullName>
    </submittedName>
</protein>
<keyword evidence="2" id="KW-1185">Reference proteome</keyword>
<evidence type="ECO:0000313" key="2">
    <source>
        <dbReference type="Proteomes" id="UP000004221"/>
    </source>
</evidence>